<dbReference type="InterPro" id="IPR027417">
    <property type="entry name" value="P-loop_NTPase"/>
</dbReference>
<sequence length="127" mass="13692">MSPPSPSEAPQLAAQAAAHAEAGEHLYALLDEAQAEAKKKKKYDSAATRQIMLDECKKRMGLTPYPEQLNLAECMLLGLDATSIAGTGWGKTLPFVLPLFSPLSRGKIMIIVSPLNSLEADQVRTRA</sequence>
<gene>
    <name evidence="2" type="ORF">BN946_scf184943.g5</name>
</gene>
<protein>
    <recommendedName>
        <fullName evidence="1">DEAD/DEAH-box helicase domain-containing protein</fullName>
    </recommendedName>
</protein>
<dbReference type="Gene3D" id="3.40.50.300">
    <property type="entry name" value="P-loop containing nucleotide triphosphate hydrolases"/>
    <property type="match status" value="1"/>
</dbReference>
<dbReference type="GO" id="GO:0003676">
    <property type="term" value="F:nucleic acid binding"/>
    <property type="evidence" value="ECO:0007669"/>
    <property type="project" value="InterPro"/>
</dbReference>
<dbReference type="GO" id="GO:0005524">
    <property type="term" value="F:ATP binding"/>
    <property type="evidence" value="ECO:0007669"/>
    <property type="project" value="InterPro"/>
</dbReference>
<evidence type="ECO:0000313" key="2">
    <source>
        <dbReference type="EMBL" id="CDO71971.1"/>
    </source>
</evidence>
<dbReference type="HOGENOM" id="CLU_001103_19_5_1"/>
<feature type="domain" description="DEAD/DEAH-box helicase" evidence="1">
    <location>
        <begin position="66"/>
        <end position="124"/>
    </location>
</feature>
<name>A0A060SCM9_PYCCI</name>
<comment type="caution">
    <text evidence="2">The sequence shown here is derived from an EMBL/GenBank/DDBJ whole genome shotgun (WGS) entry which is preliminary data.</text>
</comment>
<dbReference type="SUPFAM" id="SSF52540">
    <property type="entry name" value="P-loop containing nucleoside triphosphate hydrolases"/>
    <property type="match status" value="1"/>
</dbReference>
<dbReference type="OrthoDB" id="2499463at2759"/>
<reference evidence="2" key="1">
    <citation type="submission" date="2014-01" db="EMBL/GenBank/DDBJ databases">
        <title>The genome of the white-rot fungus Pycnoporus cinnabarinus: a basidiomycete model with a versatile arsenal for lignocellulosic biomass breakdown.</title>
        <authorList>
            <person name="Levasseur A."/>
            <person name="Lomascolo A."/>
            <person name="Ruiz-Duenas F.J."/>
            <person name="Uzan E."/>
            <person name="Piumi F."/>
            <person name="Kues U."/>
            <person name="Ram A.F.J."/>
            <person name="Murat C."/>
            <person name="Haon M."/>
            <person name="Benoit I."/>
            <person name="Arfi Y."/>
            <person name="Chevret D."/>
            <person name="Drula E."/>
            <person name="Kwon M.J."/>
            <person name="Gouret P."/>
            <person name="Lesage-Meessen L."/>
            <person name="Lombard V."/>
            <person name="Mariette J."/>
            <person name="Noirot C."/>
            <person name="Park J."/>
            <person name="Patyshakuliyeva A."/>
            <person name="Wieneger R.A.B."/>
            <person name="Wosten H.A.B."/>
            <person name="Martin F."/>
            <person name="Coutinho P.M."/>
            <person name="de Vries R."/>
            <person name="Martinez A.T."/>
            <person name="Klopp C."/>
            <person name="Pontarotti P."/>
            <person name="Henrissat B."/>
            <person name="Record E."/>
        </authorList>
    </citation>
    <scope>NUCLEOTIDE SEQUENCE [LARGE SCALE GENOMIC DNA]</scope>
    <source>
        <strain evidence="2">BRFM137</strain>
    </source>
</reference>
<organism evidence="2 3">
    <name type="scientific">Pycnoporus cinnabarinus</name>
    <name type="common">Cinnabar-red polypore</name>
    <name type="synonym">Trametes cinnabarina</name>
    <dbReference type="NCBI Taxonomy" id="5643"/>
    <lineage>
        <taxon>Eukaryota</taxon>
        <taxon>Fungi</taxon>
        <taxon>Dikarya</taxon>
        <taxon>Basidiomycota</taxon>
        <taxon>Agaricomycotina</taxon>
        <taxon>Agaricomycetes</taxon>
        <taxon>Polyporales</taxon>
        <taxon>Polyporaceae</taxon>
        <taxon>Trametes</taxon>
    </lineage>
</organism>
<dbReference type="InterPro" id="IPR011545">
    <property type="entry name" value="DEAD/DEAH_box_helicase_dom"/>
</dbReference>
<evidence type="ECO:0000259" key="1">
    <source>
        <dbReference type="Pfam" id="PF00270"/>
    </source>
</evidence>
<dbReference type="Proteomes" id="UP000029665">
    <property type="component" value="Unassembled WGS sequence"/>
</dbReference>
<dbReference type="EMBL" id="CCBP010000109">
    <property type="protein sequence ID" value="CDO71971.1"/>
    <property type="molecule type" value="Genomic_DNA"/>
</dbReference>
<keyword evidence="3" id="KW-1185">Reference proteome</keyword>
<evidence type="ECO:0000313" key="3">
    <source>
        <dbReference type="Proteomes" id="UP000029665"/>
    </source>
</evidence>
<dbReference type="Pfam" id="PF00270">
    <property type="entry name" value="DEAD"/>
    <property type="match status" value="1"/>
</dbReference>
<dbReference type="STRING" id="5643.A0A060SCM9"/>
<dbReference type="AlphaFoldDB" id="A0A060SCM9"/>
<accession>A0A060SCM9</accession>
<proteinExistence type="predicted"/>
<dbReference type="OMA" id="IMLDECK"/>